<accession>A0A8J3JIX3</accession>
<dbReference type="Proteomes" id="UP000612808">
    <property type="component" value="Unassembled WGS sequence"/>
</dbReference>
<dbReference type="Pfam" id="PF20469">
    <property type="entry name" value="OLD-like_TOPRIM"/>
    <property type="match status" value="1"/>
</dbReference>
<evidence type="ECO:0000313" key="2">
    <source>
        <dbReference type="EMBL" id="GID15813.1"/>
    </source>
</evidence>
<dbReference type="EMBL" id="BOMB01000048">
    <property type="protein sequence ID" value="GID15813.1"/>
    <property type="molecule type" value="Genomic_DNA"/>
</dbReference>
<dbReference type="AlphaFoldDB" id="A0A8J3JIX3"/>
<keyword evidence="3" id="KW-1185">Reference proteome</keyword>
<dbReference type="InterPro" id="IPR034139">
    <property type="entry name" value="TOPRIM_OLD"/>
</dbReference>
<evidence type="ECO:0000313" key="3">
    <source>
        <dbReference type="Proteomes" id="UP000612808"/>
    </source>
</evidence>
<name>A0A8J3JIX3_9ACTN</name>
<gene>
    <name evidence="2" type="ORF">Aru02nite_67020</name>
</gene>
<organism evidence="2 3">
    <name type="scientific">Actinocatenispora rupis</name>
    <dbReference type="NCBI Taxonomy" id="519421"/>
    <lineage>
        <taxon>Bacteria</taxon>
        <taxon>Bacillati</taxon>
        <taxon>Actinomycetota</taxon>
        <taxon>Actinomycetes</taxon>
        <taxon>Micromonosporales</taxon>
        <taxon>Micromonosporaceae</taxon>
        <taxon>Actinocatenispora</taxon>
    </lineage>
</organism>
<comment type="caution">
    <text evidence="2">The sequence shown here is derived from an EMBL/GenBank/DDBJ whole genome shotgun (WGS) entry which is preliminary data.</text>
</comment>
<proteinExistence type="predicted"/>
<dbReference type="CDD" id="cd01026">
    <property type="entry name" value="TOPRIM_OLD"/>
    <property type="match status" value="1"/>
</dbReference>
<protein>
    <recommendedName>
        <fullName evidence="1">OLD protein-like TOPRIM domain-containing protein</fullName>
    </recommendedName>
</protein>
<sequence length="207" mass="22149">MDAGPEVVAAAAARIPAGTRTAVLVEGDSDEAAVTIVAARRGRDLRAEGVAVVPMGGITNLGHFLRLLDPGLTRTGLYDVGEEHVVAGALARTGLGAGLTRDGLARLGFFACVEDLEGELIRRLGVPAVERIIDAEGEGRSLRTLRRQPAQRDWPDVRILRRFIGTRARRKLRYAALLAGALDPDLLPDPLDALLAHLHPTRHGTTR</sequence>
<reference evidence="2" key="1">
    <citation type="submission" date="2021-01" db="EMBL/GenBank/DDBJ databases">
        <title>Whole genome shotgun sequence of Actinocatenispora rupis NBRC 107355.</title>
        <authorList>
            <person name="Komaki H."/>
            <person name="Tamura T."/>
        </authorList>
    </citation>
    <scope>NUCLEOTIDE SEQUENCE</scope>
    <source>
        <strain evidence="2">NBRC 107355</strain>
    </source>
</reference>
<feature type="domain" description="OLD protein-like TOPRIM" evidence="1">
    <location>
        <begin position="20"/>
        <end position="69"/>
    </location>
</feature>
<dbReference type="RefSeq" id="WP_239077107.1">
    <property type="nucleotide sequence ID" value="NZ_BAAAZM010000015.1"/>
</dbReference>
<evidence type="ECO:0000259" key="1">
    <source>
        <dbReference type="Pfam" id="PF20469"/>
    </source>
</evidence>